<dbReference type="Gene3D" id="2.160.10.10">
    <property type="entry name" value="Hexapeptide repeat proteins"/>
    <property type="match status" value="1"/>
</dbReference>
<accession>A0A2W1NFM7</accession>
<comment type="caution">
    <text evidence="1">The sequence shown here is derived from an EMBL/GenBank/DDBJ whole genome shotgun (WGS) entry which is preliminary data.</text>
</comment>
<dbReference type="PANTHER" id="PTHR23416:SF78">
    <property type="entry name" value="LIPOPOLYSACCHARIDE BIOSYNTHESIS O-ACETYL TRANSFERASE WBBJ-RELATED"/>
    <property type="match status" value="1"/>
</dbReference>
<dbReference type="EMBL" id="QKSB01000001">
    <property type="protein sequence ID" value="PZE18295.1"/>
    <property type="molecule type" value="Genomic_DNA"/>
</dbReference>
<reference evidence="1 2" key="1">
    <citation type="submission" date="2018-06" db="EMBL/GenBank/DDBJ databases">
        <title>The draft genome sequence of Crocinitomix sp. SM1701.</title>
        <authorList>
            <person name="Zhang X."/>
        </authorList>
    </citation>
    <scope>NUCLEOTIDE SEQUENCE [LARGE SCALE GENOMIC DNA]</scope>
    <source>
        <strain evidence="1 2">SM1701</strain>
    </source>
</reference>
<dbReference type="GO" id="GO:0016746">
    <property type="term" value="F:acyltransferase activity"/>
    <property type="evidence" value="ECO:0007669"/>
    <property type="project" value="UniProtKB-KW"/>
</dbReference>
<keyword evidence="1" id="KW-0808">Transferase</keyword>
<dbReference type="SUPFAM" id="SSF51161">
    <property type="entry name" value="Trimeric LpxA-like enzymes"/>
    <property type="match status" value="1"/>
</dbReference>
<dbReference type="RefSeq" id="WP_111061196.1">
    <property type="nucleotide sequence ID" value="NZ_JBHUCU010000007.1"/>
</dbReference>
<keyword evidence="1" id="KW-0012">Acyltransferase</keyword>
<name>A0A2W1NFM7_9FLAO</name>
<proteinExistence type="predicted"/>
<dbReference type="InterPro" id="IPR001451">
    <property type="entry name" value="Hexapep"/>
</dbReference>
<dbReference type="InterPro" id="IPR051159">
    <property type="entry name" value="Hexapeptide_acetyltransf"/>
</dbReference>
<evidence type="ECO:0000313" key="2">
    <source>
        <dbReference type="Proteomes" id="UP000249248"/>
    </source>
</evidence>
<dbReference type="CDD" id="cd04647">
    <property type="entry name" value="LbH_MAT_like"/>
    <property type="match status" value="1"/>
</dbReference>
<sequence>MERKLNIVTRFFLLLDKHINLAKLKQTYNTANLSIGEHTHLGNDVNIEIKKPGNHIVIGNSCEILKGVFIFSNGGDISIGNNCSINPYCIIYGFGKTTIGNNVLIAGATMIIPTNHKYEDLEKNINDQGLISKGITIEDDVWIGHGCTILDGVHIGRGAIIAAGSVVTKSVEEYSIVGGIPAKLIKNRKAHSELNSLTENK</sequence>
<organism evidence="1 2">
    <name type="scientific">Putridiphycobacter roseus</name>
    <dbReference type="NCBI Taxonomy" id="2219161"/>
    <lineage>
        <taxon>Bacteria</taxon>
        <taxon>Pseudomonadati</taxon>
        <taxon>Bacteroidota</taxon>
        <taxon>Flavobacteriia</taxon>
        <taxon>Flavobacteriales</taxon>
        <taxon>Crocinitomicaceae</taxon>
        <taxon>Putridiphycobacter</taxon>
    </lineage>
</organism>
<gene>
    <name evidence="1" type="ORF">DNU06_00220</name>
</gene>
<dbReference type="OrthoDB" id="9814490at2"/>
<protein>
    <submittedName>
        <fullName evidence="1">Acyltransferase</fullName>
    </submittedName>
</protein>
<evidence type="ECO:0000313" key="1">
    <source>
        <dbReference type="EMBL" id="PZE18295.1"/>
    </source>
</evidence>
<keyword evidence="2" id="KW-1185">Reference proteome</keyword>
<dbReference type="Proteomes" id="UP000249248">
    <property type="component" value="Unassembled WGS sequence"/>
</dbReference>
<dbReference type="PANTHER" id="PTHR23416">
    <property type="entry name" value="SIALIC ACID SYNTHASE-RELATED"/>
    <property type="match status" value="1"/>
</dbReference>
<dbReference type="AlphaFoldDB" id="A0A2W1NFM7"/>
<dbReference type="Pfam" id="PF00132">
    <property type="entry name" value="Hexapep"/>
    <property type="match status" value="1"/>
</dbReference>
<dbReference type="InterPro" id="IPR011004">
    <property type="entry name" value="Trimer_LpxA-like_sf"/>
</dbReference>